<proteinExistence type="predicted"/>
<organism evidence="1">
    <name type="scientific">Myoviridae sp. ctYA416</name>
    <dbReference type="NCBI Taxonomy" id="2825125"/>
    <lineage>
        <taxon>Viruses</taxon>
        <taxon>Duplodnaviria</taxon>
        <taxon>Heunggongvirae</taxon>
        <taxon>Uroviricota</taxon>
        <taxon>Caudoviricetes</taxon>
    </lineage>
</organism>
<name>A0A8S5UTM6_9CAUD</name>
<sequence length="469" mass="53398">MILKDLVSEFLDAVVDTDLGNLASTRTLSVKSITKSSKDLTMIFPVMVSNTVDGTSAQLITRALERKFVSLAQILLSAISITKSMDAIDHLKNIHSNINQGSIFDIDDYINVNVVDESFALSQAEKRKVCEDYRLNFFSMNNLKQSFNEANQKDRSIPTSREAIDQYEYKTAKGSETATNIASHRAFAQAKREENTKNVISAELDRQTTTKMADEFNAEREAEQLAKERSTGVRLNRFYKDSSGRYLGNSNTEISHSDIKKSNELQPSLLKIQYVTRVKDDHIRNEALVGIKAKMYLVDSRDIMDRIIAKKTYSMSLYNLIKATTGEINFWRDFVFAIKKAKIDALSNSNRGSSNKLWKVLERRAVASKLNRFVSMRNDATAITTLVMSKYDVEMLKKEEDINILDARVARKIMDDYNLIGIVVDDASTESARFIFDTGDDEYEVYTYKTLKKEDKIDYKQMIELMAGR</sequence>
<accession>A0A8S5UTM6</accession>
<evidence type="ECO:0000313" key="1">
    <source>
        <dbReference type="EMBL" id="DAF97848.1"/>
    </source>
</evidence>
<dbReference type="EMBL" id="BK016136">
    <property type="protein sequence ID" value="DAF97848.1"/>
    <property type="molecule type" value="Genomic_DNA"/>
</dbReference>
<protein>
    <submittedName>
        <fullName evidence="1">Uncharacterized protein</fullName>
    </submittedName>
</protein>
<reference evidence="1" key="1">
    <citation type="journal article" date="2021" name="Proc. Natl. Acad. Sci. U.S.A.">
        <title>A Catalog of Tens of Thousands of Viruses from Human Metagenomes Reveals Hidden Associations with Chronic Diseases.</title>
        <authorList>
            <person name="Tisza M.J."/>
            <person name="Buck C.B."/>
        </authorList>
    </citation>
    <scope>NUCLEOTIDE SEQUENCE</scope>
    <source>
        <strain evidence="1">CtYA416</strain>
    </source>
</reference>